<dbReference type="AlphaFoldDB" id="A0AB34H6Q3"/>
<evidence type="ECO:0000313" key="1">
    <source>
        <dbReference type="EMBL" id="KAJ8787122.1"/>
    </source>
</evidence>
<evidence type="ECO:0000313" key="2">
    <source>
        <dbReference type="Proteomes" id="UP001159641"/>
    </source>
</evidence>
<comment type="caution">
    <text evidence="1">The sequence shown here is derived from an EMBL/GenBank/DDBJ whole genome shotgun (WGS) entry which is preliminary data.</text>
</comment>
<dbReference type="EMBL" id="JAIQCJ010001881">
    <property type="protein sequence ID" value="KAJ8787122.1"/>
    <property type="molecule type" value="Genomic_DNA"/>
</dbReference>
<protein>
    <submittedName>
        <fullName evidence="1">Uncharacterized protein</fullName>
    </submittedName>
</protein>
<keyword evidence="2" id="KW-1185">Reference proteome</keyword>
<gene>
    <name evidence="1" type="ORF">J1605_023154</name>
</gene>
<sequence length="181" mass="19953">MYKHNFKISSEDELSPKCSAGPVLHSQQALISECKRECGWLVASDVWFLEWNHQDSQNSEAGAAAQEFLVLVPPARPVPSNMGFSGVLPILVPFILLGCVQERGLVEVFFHSKYWGLGLPSGEMELGWEEGTKNVKDEGCFPHLSLGSWVGKRGAIWSPSFSPFPPDKMPSVNAGNWFCGN</sequence>
<name>A0AB34H6Q3_ESCRO</name>
<proteinExistence type="predicted"/>
<accession>A0AB34H6Q3</accession>
<organism evidence="1 2">
    <name type="scientific">Eschrichtius robustus</name>
    <name type="common">California gray whale</name>
    <name type="synonym">Eschrichtius gibbosus</name>
    <dbReference type="NCBI Taxonomy" id="9764"/>
    <lineage>
        <taxon>Eukaryota</taxon>
        <taxon>Metazoa</taxon>
        <taxon>Chordata</taxon>
        <taxon>Craniata</taxon>
        <taxon>Vertebrata</taxon>
        <taxon>Euteleostomi</taxon>
        <taxon>Mammalia</taxon>
        <taxon>Eutheria</taxon>
        <taxon>Laurasiatheria</taxon>
        <taxon>Artiodactyla</taxon>
        <taxon>Whippomorpha</taxon>
        <taxon>Cetacea</taxon>
        <taxon>Mysticeti</taxon>
        <taxon>Eschrichtiidae</taxon>
        <taxon>Eschrichtius</taxon>
    </lineage>
</organism>
<dbReference type="Proteomes" id="UP001159641">
    <property type="component" value="Unassembled WGS sequence"/>
</dbReference>
<reference evidence="1 2" key="1">
    <citation type="submission" date="2022-11" db="EMBL/GenBank/DDBJ databases">
        <title>Whole genome sequence of Eschrichtius robustus ER-17-0199.</title>
        <authorList>
            <person name="Bruniche-Olsen A."/>
            <person name="Black A.N."/>
            <person name="Fields C.J."/>
            <person name="Walden K."/>
            <person name="Dewoody J.A."/>
        </authorList>
    </citation>
    <scope>NUCLEOTIDE SEQUENCE [LARGE SCALE GENOMIC DNA]</scope>
    <source>
        <strain evidence="1">ER-17-0199</strain>
        <tissue evidence="1">Blubber</tissue>
    </source>
</reference>